<dbReference type="GO" id="GO:0032259">
    <property type="term" value="P:methylation"/>
    <property type="evidence" value="ECO:0007669"/>
    <property type="project" value="UniProtKB-KW"/>
</dbReference>
<dbReference type="PANTHER" id="PTHR34203:SF15">
    <property type="entry name" value="SLL1173 PROTEIN"/>
    <property type="match status" value="1"/>
</dbReference>
<dbReference type="InterPro" id="IPR029063">
    <property type="entry name" value="SAM-dependent_MTases_sf"/>
</dbReference>
<organism evidence="2 3">
    <name type="scientific">Aerosakkonema funiforme FACHB-1375</name>
    <dbReference type="NCBI Taxonomy" id="2949571"/>
    <lineage>
        <taxon>Bacteria</taxon>
        <taxon>Bacillati</taxon>
        <taxon>Cyanobacteriota</taxon>
        <taxon>Cyanophyceae</taxon>
        <taxon>Oscillatoriophycideae</taxon>
        <taxon>Aerosakkonematales</taxon>
        <taxon>Aerosakkonemataceae</taxon>
        <taxon>Aerosakkonema</taxon>
    </lineage>
</organism>
<dbReference type="NCBIfam" id="TIGR01444">
    <property type="entry name" value="fkbM_fam"/>
    <property type="match status" value="1"/>
</dbReference>
<dbReference type="SUPFAM" id="SSF53335">
    <property type="entry name" value="S-adenosyl-L-methionine-dependent methyltransferases"/>
    <property type="match status" value="1"/>
</dbReference>
<protein>
    <submittedName>
        <fullName evidence="2">FkbM family methyltransferase</fullName>
    </submittedName>
</protein>
<dbReference type="RefSeq" id="WP_190461253.1">
    <property type="nucleotide sequence ID" value="NZ_JACJPW010000002.1"/>
</dbReference>
<gene>
    <name evidence="2" type="ORF">H6G03_01250</name>
</gene>
<dbReference type="PANTHER" id="PTHR34203">
    <property type="entry name" value="METHYLTRANSFERASE, FKBM FAMILY PROTEIN"/>
    <property type="match status" value="1"/>
</dbReference>
<evidence type="ECO:0000313" key="2">
    <source>
        <dbReference type="EMBL" id="MBD2179747.1"/>
    </source>
</evidence>
<dbReference type="GO" id="GO:0008168">
    <property type="term" value="F:methyltransferase activity"/>
    <property type="evidence" value="ECO:0007669"/>
    <property type="project" value="UniProtKB-KW"/>
</dbReference>
<keyword evidence="3" id="KW-1185">Reference proteome</keyword>
<name>A0A926V9M6_9CYAN</name>
<proteinExistence type="predicted"/>
<sequence length="268" mass="31271">MFLSEIKHLGKLALRPHYRRSYLATKKLLNTPRYTRSFTNILGAEIELVDSASFLFMYKEIFEQQIYKFKSKEAQPLIIDCGANIGLSILYFKRLYPNSYVVGFEPDINVFNVLKNNIQRLRLSGIELIDKAVWTSETTLEFMAEGADGGRLMQHEPDKEKYQVSTIRLRDYLSKKVDFLKLDIEGAETEVIKDCQDLLVNVDNLFVEYHSFANQPQTLHIIINILTKAGYRLHVHQMRPSLQPFYQCDVYSGMDMILNIFAFREDKF</sequence>
<evidence type="ECO:0000313" key="3">
    <source>
        <dbReference type="Proteomes" id="UP000641646"/>
    </source>
</evidence>
<dbReference type="Pfam" id="PF05050">
    <property type="entry name" value="Methyltransf_21"/>
    <property type="match status" value="1"/>
</dbReference>
<reference evidence="2" key="1">
    <citation type="journal article" date="2015" name="ISME J.">
        <title>Draft Genome Sequence of Streptomyces incarnatus NRRL8089, which Produces the Nucleoside Antibiotic Sinefungin.</title>
        <authorList>
            <person name="Oshima K."/>
            <person name="Hattori M."/>
            <person name="Shimizu H."/>
            <person name="Fukuda K."/>
            <person name="Nemoto M."/>
            <person name="Inagaki K."/>
            <person name="Tamura T."/>
        </authorList>
    </citation>
    <scope>NUCLEOTIDE SEQUENCE</scope>
    <source>
        <strain evidence="2">FACHB-1375</strain>
    </source>
</reference>
<dbReference type="Gene3D" id="3.40.50.150">
    <property type="entry name" value="Vaccinia Virus protein VP39"/>
    <property type="match status" value="1"/>
</dbReference>
<keyword evidence="2" id="KW-0808">Transferase</keyword>
<comment type="caution">
    <text evidence="2">The sequence shown here is derived from an EMBL/GenBank/DDBJ whole genome shotgun (WGS) entry which is preliminary data.</text>
</comment>
<feature type="domain" description="Methyltransferase FkbM" evidence="1">
    <location>
        <begin position="80"/>
        <end position="233"/>
    </location>
</feature>
<reference evidence="2" key="2">
    <citation type="submission" date="2020-08" db="EMBL/GenBank/DDBJ databases">
        <authorList>
            <person name="Chen M."/>
            <person name="Teng W."/>
            <person name="Zhao L."/>
            <person name="Hu C."/>
            <person name="Zhou Y."/>
            <person name="Han B."/>
            <person name="Song L."/>
            <person name="Shu W."/>
        </authorList>
    </citation>
    <scope>NUCLEOTIDE SEQUENCE</scope>
    <source>
        <strain evidence="2">FACHB-1375</strain>
    </source>
</reference>
<keyword evidence="2" id="KW-0489">Methyltransferase</keyword>
<evidence type="ECO:0000259" key="1">
    <source>
        <dbReference type="Pfam" id="PF05050"/>
    </source>
</evidence>
<dbReference type="InterPro" id="IPR006342">
    <property type="entry name" value="FkbM_mtfrase"/>
</dbReference>
<dbReference type="Proteomes" id="UP000641646">
    <property type="component" value="Unassembled WGS sequence"/>
</dbReference>
<dbReference type="InterPro" id="IPR052514">
    <property type="entry name" value="SAM-dependent_MTase"/>
</dbReference>
<dbReference type="EMBL" id="JACJPW010000002">
    <property type="protein sequence ID" value="MBD2179747.1"/>
    <property type="molecule type" value="Genomic_DNA"/>
</dbReference>
<dbReference type="AlphaFoldDB" id="A0A926V9M6"/>
<accession>A0A926V9M6</accession>